<evidence type="ECO:0000313" key="3">
    <source>
        <dbReference type="Proteomes" id="UP001390339"/>
    </source>
</evidence>
<comment type="caution">
    <text evidence="2">The sequence shown here is derived from an EMBL/GenBank/DDBJ whole genome shotgun (WGS) entry which is preliminary data.</text>
</comment>
<protein>
    <submittedName>
        <fullName evidence="2">Uncharacterized protein</fullName>
    </submittedName>
</protein>
<dbReference type="InterPro" id="IPR057394">
    <property type="entry name" value="PIGBOS1"/>
</dbReference>
<keyword evidence="3" id="KW-1185">Reference proteome</keyword>
<accession>A0ABR2IGG5</accession>
<dbReference type="Pfam" id="PF23670">
    <property type="entry name" value="PIGBOS1"/>
    <property type="match status" value="1"/>
</dbReference>
<evidence type="ECO:0000313" key="2">
    <source>
        <dbReference type="EMBL" id="KAK8862652.1"/>
    </source>
</evidence>
<dbReference type="Proteomes" id="UP001390339">
    <property type="component" value="Unassembled WGS sequence"/>
</dbReference>
<reference evidence="2 3" key="1">
    <citation type="journal article" date="2024" name="IMA Fungus">
        <title>Apiospora arundinis, a panoply of carbohydrate-active enzymes and secondary metabolites.</title>
        <authorList>
            <person name="Sorensen T."/>
            <person name="Petersen C."/>
            <person name="Muurmann A.T."/>
            <person name="Christiansen J.V."/>
            <person name="Brundto M.L."/>
            <person name="Overgaard C.K."/>
            <person name="Boysen A.T."/>
            <person name="Wollenberg R.D."/>
            <person name="Larsen T.O."/>
            <person name="Sorensen J.L."/>
            <person name="Nielsen K.L."/>
            <person name="Sondergaard T.E."/>
        </authorList>
    </citation>
    <scope>NUCLEOTIDE SEQUENCE [LARGE SCALE GENOMIC DNA]</scope>
    <source>
        <strain evidence="2 3">AAU 773</strain>
    </source>
</reference>
<dbReference type="EMBL" id="JAPCWZ010000005">
    <property type="protein sequence ID" value="KAK8862652.1"/>
    <property type="molecule type" value="Genomic_DNA"/>
</dbReference>
<name>A0ABR2IGG5_9PEZI</name>
<proteinExistence type="predicted"/>
<feature type="region of interest" description="Disordered" evidence="1">
    <location>
        <begin position="32"/>
        <end position="65"/>
    </location>
</feature>
<gene>
    <name evidence="2" type="ORF">PGQ11_008887</name>
</gene>
<evidence type="ECO:0000256" key="1">
    <source>
        <dbReference type="SAM" id="MobiDB-lite"/>
    </source>
</evidence>
<feature type="compositionally biased region" description="Polar residues" evidence="1">
    <location>
        <begin position="54"/>
        <end position="65"/>
    </location>
</feature>
<organism evidence="2 3">
    <name type="scientific">Apiospora arundinis</name>
    <dbReference type="NCBI Taxonomy" id="335852"/>
    <lineage>
        <taxon>Eukaryota</taxon>
        <taxon>Fungi</taxon>
        <taxon>Dikarya</taxon>
        <taxon>Ascomycota</taxon>
        <taxon>Pezizomycotina</taxon>
        <taxon>Sordariomycetes</taxon>
        <taxon>Xylariomycetidae</taxon>
        <taxon>Amphisphaeriales</taxon>
        <taxon>Apiosporaceae</taxon>
        <taxon>Apiospora</taxon>
    </lineage>
</organism>
<sequence length="65" mass="7140">MSHLRNFLGLAIAVGFGVWNAQYALKPALEEEARRKDQNDLAQAAARGRAAKENTGSQQETVKKN</sequence>